<organism evidence="1 2">
    <name type="scientific">Candidatus Epulonipiscium fishelsonii</name>
    <dbReference type="NCBI Taxonomy" id="77094"/>
    <lineage>
        <taxon>Bacteria</taxon>
        <taxon>Bacillati</taxon>
        <taxon>Bacillota</taxon>
        <taxon>Clostridia</taxon>
        <taxon>Lachnospirales</taxon>
        <taxon>Lachnospiraceae</taxon>
        <taxon>Candidatus Epulonipiscium</taxon>
    </lineage>
</organism>
<protein>
    <submittedName>
        <fullName evidence="1">Uncharacterized protein</fullName>
    </submittedName>
</protein>
<sequence length="228" mass="26196">MEIYKYCFDKESKAPLFISMLSSKEDVIGIYNTFNKTNYSAEDLVSICVIDDAVYIRAKNDKYLMFKMAINLCKNQPAVNPNIPLQFLLQYAHLEDASIYAKRHPVKFVVFYNGITDMPEVRELRLSSAFDSSEESSFGGLELKVSVINITEGNNKEFLETSPILDGYAYLIDRVIHYGRENCTPKVAIEQAIQDCINNNKLKDYLEKNRNDVMNFLMAECEEQSLQD</sequence>
<reference evidence="1" key="1">
    <citation type="submission" date="2016-08" db="EMBL/GenBank/DDBJ databases">
        <authorList>
            <person name="Ngugi D.K."/>
            <person name="Miyake S."/>
            <person name="Stingl U."/>
        </authorList>
    </citation>
    <scope>NUCLEOTIDE SEQUENCE</scope>
    <source>
        <strain evidence="1">SCG-B11WGA-EpuloA1</strain>
    </source>
</reference>
<name>A0ACC8X884_9FIRM</name>
<evidence type="ECO:0000313" key="1">
    <source>
        <dbReference type="EMBL" id="ONI38120.1"/>
    </source>
</evidence>
<keyword evidence="2" id="KW-1185">Reference proteome</keyword>
<accession>A0ACC8X884</accession>
<evidence type="ECO:0000313" key="2">
    <source>
        <dbReference type="Proteomes" id="UP000188605"/>
    </source>
</evidence>
<dbReference type="Proteomes" id="UP000188605">
    <property type="component" value="Unassembled WGS sequence"/>
</dbReference>
<proteinExistence type="predicted"/>
<gene>
    <name evidence="1" type="ORF">AN396_11545</name>
</gene>
<comment type="caution">
    <text evidence="1">The sequence shown here is derived from an EMBL/GenBank/DDBJ whole genome shotgun (WGS) entry which is preliminary data.</text>
</comment>
<dbReference type="EMBL" id="LJDB01000096">
    <property type="protein sequence ID" value="ONI38120.1"/>
    <property type="molecule type" value="Genomic_DNA"/>
</dbReference>